<name>A0A8J2ZBH0_9PROT</name>
<evidence type="ECO:0000313" key="2">
    <source>
        <dbReference type="Proteomes" id="UP000597507"/>
    </source>
</evidence>
<keyword evidence="2" id="KW-1185">Reference proteome</keyword>
<reference evidence="1 2" key="1">
    <citation type="journal article" date="2014" name="Int. J. Syst. Evol. Microbiol.">
        <title>Complete genome sequence of Corynebacterium casei LMG S-19264T (=DSM 44701T), isolated from a smear-ripened cheese.</title>
        <authorList>
            <consortium name="US DOE Joint Genome Institute (JGI-PGF)"/>
            <person name="Walter F."/>
            <person name="Albersmeier A."/>
            <person name="Kalinowski J."/>
            <person name="Ruckert C."/>
        </authorList>
    </citation>
    <scope>NUCLEOTIDE SEQUENCE [LARGE SCALE GENOMIC DNA]</scope>
    <source>
        <strain evidence="1 2">CGMCC 1.16330</strain>
    </source>
</reference>
<gene>
    <name evidence="1" type="ORF">GCM10010964_22800</name>
</gene>
<proteinExistence type="predicted"/>
<sequence length="75" mass="8231">MLAAVCGTACAYMRVMRATGCDAAFFSINGAIVPPNPRGVDQATFRAFLRPCARRMPEGWRAWRASCTSTAWAWT</sequence>
<dbReference type="EMBL" id="BMKS01000006">
    <property type="protein sequence ID" value="GGG34308.1"/>
    <property type="molecule type" value="Genomic_DNA"/>
</dbReference>
<protein>
    <submittedName>
        <fullName evidence="1">Uncharacterized protein</fullName>
    </submittedName>
</protein>
<accession>A0A8J2ZBH0</accession>
<dbReference type="AlphaFoldDB" id="A0A8J2ZBH0"/>
<evidence type="ECO:0000313" key="1">
    <source>
        <dbReference type="EMBL" id="GGG34308.1"/>
    </source>
</evidence>
<organism evidence="1 2">
    <name type="scientific">Caldovatus sediminis</name>
    <dbReference type="NCBI Taxonomy" id="2041189"/>
    <lineage>
        <taxon>Bacteria</taxon>
        <taxon>Pseudomonadati</taxon>
        <taxon>Pseudomonadota</taxon>
        <taxon>Alphaproteobacteria</taxon>
        <taxon>Acetobacterales</taxon>
        <taxon>Roseomonadaceae</taxon>
        <taxon>Caldovatus</taxon>
    </lineage>
</organism>
<dbReference type="Proteomes" id="UP000597507">
    <property type="component" value="Unassembled WGS sequence"/>
</dbReference>
<comment type="caution">
    <text evidence="1">The sequence shown here is derived from an EMBL/GenBank/DDBJ whole genome shotgun (WGS) entry which is preliminary data.</text>
</comment>